<protein>
    <submittedName>
        <fullName evidence="1">Uncharacterized protein</fullName>
    </submittedName>
</protein>
<dbReference type="HOGENOM" id="CLU_036469_0_0_5"/>
<keyword evidence="1" id="KW-0614">Plasmid</keyword>
<dbReference type="EMBL" id="CP006988">
    <property type="protein sequence ID" value="AIC30008.1"/>
    <property type="molecule type" value="Genomic_DNA"/>
</dbReference>
<dbReference type="KEGG" id="rei:IE4771_PB00280"/>
<accession>A0A060I4I1</accession>
<sequence length="543" mass="60302">MTGLQSTEKLDLTWLSERIESLSQPGLIAFYDHVQIAEIVGTPKGGCPLNVFTVAVLSESADDQNLDSNPTFDGRIRIDGFKDWSFGVARTYRPLSAITKALKTFQESGVWQLTGKPLKVGALEPQAASFVPMNGSFDVPVNRLLKNNFWAGSHLLRLADPSKTELLPFIEDARRLQDLSSQIFPLLPIEMAGMSDFLGDIIFQLPVLLLNANMFASGDGTDVAIKVNWREGATPRKLRAAARTRWDSMLVDTAFSPEFVDQTTLPVDRTRNPVETEIFDAQSGLLLAASAETVALRTIDIRFNPIRPEPRLFTYRDASGNPTSGRLQVMASFHSVVGDVDEGAARRWHSQRRQLDEVRRLEATKEFVQYLPTPGAAISRQRALDDVRHLIQVHGEHGVDLWDPYLSAEDLLQTLFWSPYANSNLRGITGRERPPVACGAARPNTFEVEQKAVLAQNAGNLEGLKLEYRCRNGPEGWAFHDRFLIFPKANSGPIAWSLGTSVNSLGSAHHILQKVGNAALISGAFDDLWAALDRPQHLIWRSW</sequence>
<dbReference type="NCBIfam" id="NF040700">
    <property type="entry name" value="VPA1262_N_dom"/>
    <property type="match status" value="1"/>
</dbReference>
<evidence type="ECO:0000313" key="2">
    <source>
        <dbReference type="Proteomes" id="UP000027180"/>
    </source>
</evidence>
<gene>
    <name evidence="1" type="ORF">IE4771_PB00280</name>
</gene>
<name>A0A060I4I1_RHIET</name>
<reference evidence="1 2" key="1">
    <citation type="submission" date="2013-12" db="EMBL/GenBank/DDBJ databases">
        <title>Complete genome sequence of Rhizobium etli bv. mimosae IE4771.</title>
        <authorList>
            <person name="Bustos P."/>
            <person name="Santamaria R.I."/>
            <person name="Lozano L."/>
            <person name="Ormeno-Orrillo E."/>
            <person name="Rogel M.A."/>
            <person name="Romero D."/>
            <person name="Cevallos M.A."/>
            <person name="Martinez-Romero E."/>
            <person name="Gonzalez V."/>
        </authorList>
    </citation>
    <scope>NUCLEOTIDE SEQUENCE [LARGE SCALE GENOMIC DNA]</scope>
    <source>
        <strain evidence="1 2">IE4771</strain>
        <plasmid evidence="2">Plasmid pRetIE4771b</plasmid>
    </source>
</reference>
<organism evidence="1 2">
    <name type="scientific">Rhizobium etli bv. mimosae str. IE4771</name>
    <dbReference type="NCBI Taxonomy" id="1432050"/>
    <lineage>
        <taxon>Bacteria</taxon>
        <taxon>Pseudomonadati</taxon>
        <taxon>Pseudomonadota</taxon>
        <taxon>Alphaproteobacteria</taxon>
        <taxon>Hyphomicrobiales</taxon>
        <taxon>Rhizobiaceae</taxon>
        <taxon>Rhizobium/Agrobacterium group</taxon>
        <taxon>Rhizobium</taxon>
    </lineage>
</organism>
<proteinExistence type="predicted"/>
<dbReference type="AlphaFoldDB" id="A0A060I4I1"/>
<geneLocation type="plasmid" evidence="1 2">
    <name>pRetIE4771b</name>
</geneLocation>
<dbReference type="RefSeq" id="WP_040140544.1">
    <property type="nucleotide sequence ID" value="NZ_CP006988.1"/>
</dbReference>
<dbReference type="OrthoDB" id="9156203at2"/>
<evidence type="ECO:0000313" key="1">
    <source>
        <dbReference type="EMBL" id="AIC30008.1"/>
    </source>
</evidence>
<dbReference type="Proteomes" id="UP000027180">
    <property type="component" value="Plasmid pRetIE4771b"/>
</dbReference>